<organism evidence="2 3">
    <name type="scientific">Streptomyces violaceusniger (strain Tu 4113)</name>
    <dbReference type="NCBI Taxonomy" id="653045"/>
    <lineage>
        <taxon>Bacteria</taxon>
        <taxon>Bacillati</taxon>
        <taxon>Actinomycetota</taxon>
        <taxon>Actinomycetes</taxon>
        <taxon>Kitasatosporales</taxon>
        <taxon>Streptomycetaceae</taxon>
        <taxon>Streptomyces</taxon>
        <taxon>Streptomyces violaceusniger group</taxon>
    </lineage>
</organism>
<keyword evidence="2" id="KW-0614">Plasmid</keyword>
<proteinExistence type="predicted"/>
<dbReference type="AlphaFoldDB" id="G2PHR7"/>
<geneLocation type="plasmid" evidence="2 3">
    <name>pSTRVI02</name>
</geneLocation>
<evidence type="ECO:0000313" key="2">
    <source>
        <dbReference type="EMBL" id="AEM88868.1"/>
    </source>
</evidence>
<dbReference type="KEGG" id="svl:Strvi_0092"/>
<dbReference type="EMBL" id="CP002996">
    <property type="protein sequence ID" value="AEM88868.1"/>
    <property type="molecule type" value="Genomic_DNA"/>
</dbReference>
<dbReference type="HOGENOM" id="CLU_2182594_0_0_11"/>
<accession>G2PHR7</accession>
<evidence type="ECO:0000256" key="1">
    <source>
        <dbReference type="SAM" id="MobiDB-lite"/>
    </source>
</evidence>
<feature type="region of interest" description="Disordered" evidence="1">
    <location>
        <begin position="45"/>
        <end position="109"/>
    </location>
</feature>
<sequence>MSLSPETRDSVIVGVSMAVLFLVANYTISTLARCAEGVLLQRHREERERLAASESPAVEAEPEGTGDDPGEDPSSPSPGTATGTPLEGSENPRSTTPRKGSAGPPPAGE</sequence>
<keyword evidence="3" id="KW-1185">Reference proteome</keyword>
<reference evidence="2" key="1">
    <citation type="submission" date="2011-08" db="EMBL/GenBank/DDBJ databases">
        <title>Complete sequence of plasmid 2 of Streptomyces violaceusniger Tu 4113.</title>
        <authorList>
            <consortium name="US DOE Joint Genome Institute"/>
            <person name="Lucas S."/>
            <person name="Han J."/>
            <person name="Lapidus A."/>
            <person name="Cheng J.-F."/>
            <person name="Goodwin L."/>
            <person name="Pitluck S."/>
            <person name="Peters L."/>
            <person name="Ivanova N."/>
            <person name="Daligault H."/>
            <person name="Detter J.C."/>
            <person name="Han C."/>
            <person name="Tapia R."/>
            <person name="Land M."/>
            <person name="Hauser L."/>
            <person name="Kyrpides N."/>
            <person name="Ivanova N."/>
            <person name="Pagani I."/>
            <person name="Hagen A."/>
            <person name="Katz L."/>
            <person name="Fiedler H.-P."/>
            <person name="Keasling J."/>
            <person name="Fortman J."/>
            <person name="Woyke T."/>
        </authorList>
    </citation>
    <scope>NUCLEOTIDE SEQUENCE [LARGE SCALE GENOMIC DNA]</scope>
    <source>
        <strain evidence="2">Tu 4113</strain>
        <plasmid evidence="2">pSTRVI02</plasmid>
    </source>
</reference>
<gene>
    <name evidence="2" type="ORF">Strvi_0092</name>
</gene>
<dbReference type="Proteomes" id="UP000008703">
    <property type="component" value="Plasmid pSTRVI02"/>
</dbReference>
<name>G2PHR7_STRV4</name>
<protein>
    <submittedName>
        <fullName evidence="2">Uncharacterized protein</fullName>
    </submittedName>
</protein>
<feature type="compositionally biased region" description="Acidic residues" evidence="1">
    <location>
        <begin position="60"/>
        <end position="71"/>
    </location>
</feature>
<evidence type="ECO:0000313" key="3">
    <source>
        <dbReference type="Proteomes" id="UP000008703"/>
    </source>
</evidence>
<dbReference type="RefSeq" id="WP_014043803.1">
    <property type="nucleotide sequence ID" value="NC_015952.1"/>
</dbReference>